<evidence type="ECO:0000313" key="2">
    <source>
        <dbReference type="Proteomes" id="UP001159405"/>
    </source>
</evidence>
<keyword evidence="2" id="KW-1185">Reference proteome</keyword>
<sequence length="242" mass="28061">MSRRQIELPHVRQRSDWDCGLACSLMVLQKLLGNKFDNLEYEEICTAKNFGTSVWTIDIASIFTEYNAEYVFYTSTLGVDPSYGDNSFYKGTFNMDEMRVNSLFKMAPNLGLRVEKRRISLEEIISRLMKGYVAIVLVNSNALICNWCEMFSPNKLRMLNCVCLSTQNEYCGHYIVLCGFDADKRCVYYKNPSFNDDLCCAKFDMFELARHSYGTDDDIIFIKLNEPEMSMKETFIEISNRT</sequence>
<evidence type="ECO:0008006" key="3">
    <source>
        <dbReference type="Google" id="ProtNLM"/>
    </source>
</evidence>
<dbReference type="InterPro" id="IPR018616">
    <property type="entry name" value="GUCD1"/>
</dbReference>
<comment type="caution">
    <text evidence="1">The sequence shown here is derived from an EMBL/GenBank/DDBJ whole genome shotgun (WGS) entry which is preliminary data.</text>
</comment>
<dbReference type="Proteomes" id="UP001159405">
    <property type="component" value="Unassembled WGS sequence"/>
</dbReference>
<dbReference type="Gene3D" id="3.90.70.10">
    <property type="entry name" value="Cysteine proteinases"/>
    <property type="match status" value="1"/>
</dbReference>
<dbReference type="PANTHER" id="PTHR31400">
    <property type="entry name" value="GUANYLYL CYCLASE DOMAIN CONTAINING PROTEIN 1 GUCD1"/>
    <property type="match status" value="1"/>
</dbReference>
<name>A0ABN8NDV5_9CNID</name>
<dbReference type="PANTHER" id="PTHR31400:SF1">
    <property type="entry name" value="PROTEIN GUCD1"/>
    <property type="match status" value="1"/>
</dbReference>
<gene>
    <name evidence="1" type="ORF">PLOB_00011249</name>
</gene>
<dbReference type="EMBL" id="CALNXK010000016">
    <property type="protein sequence ID" value="CAH3103397.1"/>
    <property type="molecule type" value="Genomic_DNA"/>
</dbReference>
<evidence type="ECO:0000313" key="1">
    <source>
        <dbReference type="EMBL" id="CAH3103397.1"/>
    </source>
</evidence>
<reference evidence="1 2" key="1">
    <citation type="submission" date="2022-05" db="EMBL/GenBank/DDBJ databases">
        <authorList>
            <consortium name="Genoscope - CEA"/>
            <person name="William W."/>
        </authorList>
    </citation>
    <scope>NUCLEOTIDE SEQUENCE [LARGE SCALE GENOMIC DNA]</scope>
</reference>
<dbReference type="Pfam" id="PF09778">
    <property type="entry name" value="Guanylate_cyc_2"/>
    <property type="match status" value="1"/>
</dbReference>
<organism evidence="1 2">
    <name type="scientific">Porites lobata</name>
    <dbReference type="NCBI Taxonomy" id="104759"/>
    <lineage>
        <taxon>Eukaryota</taxon>
        <taxon>Metazoa</taxon>
        <taxon>Cnidaria</taxon>
        <taxon>Anthozoa</taxon>
        <taxon>Hexacorallia</taxon>
        <taxon>Scleractinia</taxon>
        <taxon>Fungiina</taxon>
        <taxon>Poritidae</taxon>
        <taxon>Porites</taxon>
    </lineage>
</organism>
<proteinExistence type="predicted"/>
<accession>A0ABN8NDV5</accession>
<protein>
    <recommendedName>
        <fullName evidence="3">Guanylyl cyclase</fullName>
    </recommendedName>
</protein>